<evidence type="ECO:0000256" key="5">
    <source>
        <dbReference type="SAM" id="Phobius"/>
    </source>
</evidence>
<dbReference type="PANTHER" id="PTHR28128:SF1">
    <property type="entry name" value="GOLGI APPARATUS MEMBRANE PROTEIN TVP15"/>
    <property type="match status" value="1"/>
</dbReference>
<proteinExistence type="predicted"/>
<feature type="transmembrane region" description="Helical" evidence="5">
    <location>
        <begin position="113"/>
        <end position="131"/>
    </location>
</feature>
<gene>
    <name evidence="6" type="primary">TVP15</name>
    <name evidence="6" type="ORF">EHS25_006545</name>
</gene>
<keyword evidence="2 5" id="KW-0812">Transmembrane</keyword>
<dbReference type="OrthoDB" id="423534at2759"/>
<dbReference type="GO" id="GO:0000139">
    <property type="term" value="C:Golgi membrane"/>
    <property type="evidence" value="ECO:0007669"/>
    <property type="project" value="TreeGrafter"/>
</dbReference>
<dbReference type="EMBL" id="RSCD01000003">
    <property type="protein sequence ID" value="RSH93893.1"/>
    <property type="molecule type" value="Genomic_DNA"/>
</dbReference>
<accession>A0A427YRZ2</accession>
<sequence length="185" mass="20164">MERFTQNPTELLRLVNMGVGGVAIAGGVGSLIHHSFSSIIIGIYEVLRNADAVCFPHRPSTDPHLVYTSHLVNTRPLPPLCPPHHSAGAVIIFLEARTPTEEHKALVHKYASFMHSFVGRGVFYLLLGVLMLNYYTILYVCGSIVGFAGLVYIALNFVPLVEAPSTMQAPVTDAEAQPVWQGPTE</sequence>
<dbReference type="GO" id="GO:0016192">
    <property type="term" value="P:vesicle-mediated transport"/>
    <property type="evidence" value="ECO:0007669"/>
    <property type="project" value="TreeGrafter"/>
</dbReference>
<dbReference type="PANTHER" id="PTHR28128">
    <property type="entry name" value="GOLGI APPARATUS MEMBRANE PROTEIN TVP15"/>
    <property type="match status" value="1"/>
</dbReference>
<evidence type="ECO:0000256" key="2">
    <source>
        <dbReference type="ARBA" id="ARBA00022692"/>
    </source>
</evidence>
<dbReference type="Proteomes" id="UP000279259">
    <property type="component" value="Unassembled WGS sequence"/>
</dbReference>
<comment type="caution">
    <text evidence="6">The sequence shown here is derived from an EMBL/GenBank/DDBJ whole genome shotgun (WGS) entry which is preliminary data.</text>
</comment>
<keyword evidence="4 5" id="KW-0472">Membrane</keyword>
<keyword evidence="7" id="KW-1185">Reference proteome</keyword>
<comment type="subcellular location">
    <subcellularLocation>
        <location evidence="1">Membrane</location>
        <topology evidence="1">Multi-pass membrane protein</topology>
    </subcellularLocation>
</comment>
<name>A0A427YRZ2_9TREE</name>
<evidence type="ECO:0000256" key="3">
    <source>
        <dbReference type="ARBA" id="ARBA00022989"/>
    </source>
</evidence>
<evidence type="ECO:0000313" key="7">
    <source>
        <dbReference type="Proteomes" id="UP000279259"/>
    </source>
</evidence>
<feature type="transmembrane region" description="Helical" evidence="5">
    <location>
        <begin position="137"/>
        <end position="158"/>
    </location>
</feature>
<dbReference type="AlphaFoldDB" id="A0A427YRZ2"/>
<organism evidence="6 7">
    <name type="scientific">Saitozyma podzolica</name>
    <dbReference type="NCBI Taxonomy" id="1890683"/>
    <lineage>
        <taxon>Eukaryota</taxon>
        <taxon>Fungi</taxon>
        <taxon>Dikarya</taxon>
        <taxon>Basidiomycota</taxon>
        <taxon>Agaricomycotina</taxon>
        <taxon>Tremellomycetes</taxon>
        <taxon>Tremellales</taxon>
        <taxon>Trimorphomycetaceae</taxon>
        <taxon>Saitozyma</taxon>
    </lineage>
</organism>
<feature type="transmembrane region" description="Helical" evidence="5">
    <location>
        <begin position="12"/>
        <end position="32"/>
    </location>
</feature>
<dbReference type="InterPro" id="IPR013714">
    <property type="entry name" value="Golgi_TVP15"/>
</dbReference>
<evidence type="ECO:0000313" key="6">
    <source>
        <dbReference type="EMBL" id="RSH93893.1"/>
    </source>
</evidence>
<reference evidence="6 7" key="1">
    <citation type="submission" date="2018-11" db="EMBL/GenBank/DDBJ databases">
        <title>Genome sequence of Saitozyma podzolica DSM 27192.</title>
        <authorList>
            <person name="Aliyu H."/>
            <person name="Gorte O."/>
            <person name="Ochsenreither K."/>
        </authorList>
    </citation>
    <scope>NUCLEOTIDE SEQUENCE [LARGE SCALE GENOMIC DNA]</scope>
    <source>
        <strain evidence="6 7">DSM 27192</strain>
    </source>
</reference>
<evidence type="ECO:0000256" key="1">
    <source>
        <dbReference type="ARBA" id="ARBA00004141"/>
    </source>
</evidence>
<keyword evidence="3 5" id="KW-1133">Transmembrane helix</keyword>
<protein>
    <submittedName>
        <fullName evidence="6">Late Golgi vesicles protein</fullName>
    </submittedName>
</protein>
<evidence type="ECO:0000256" key="4">
    <source>
        <dbReference type="ARBA" id="ARBA00023136"/>
    </source>
</evidence>
<dbReference type="STRING" id="1890683.A0A427YRZ2"/>
<dbReference type="Pfam" id="PF08507">
    <property type="entry name" value="COPI_assoc"/>
    <property type="match status" value="1"/>
</dbReference>